<proteinExistence type="predicted"/>
<dbReference type="HOGENOM" id="CLU_1740137_0_0_1"/>
<organism evidence="1 2">
    <name type="scientific">Aureobasidium pullulans EXF-150</name>
    <dbReference type="NCBI Taxonomy" id="1043002"/>
    <lineage>
        <taxon>Eukaryota</taxon>
        <taxon>Fungi</taxon>
        <taxon>Dikarya</taxon>
        <taxon>Ascomycota</taxon>
        <taxon>Pezizomycotina</taxon>
        <taxon>Dothideomycetes</taxon>
        <taxon>Dothideomycetidae</taxon>
        <taxon>Dothideales</taxon>
        <taxon>Saccotheciaceae</taxon>
        <taxon>Aureobasidium</taxon>
    </lineage>
</organism>
<keyword evidence="2" id="KW-1185">Reference proteome</keyword>
<dbReference type="AlphaFoldDB" id="A0A074XUZ3"/>
<accession>A0A074XUZ3</accession>
<protein>
    <submittedName>
        <fullName evidence="1">Uncharacterized protein</fullName>
    </submittedName>
</protein>
<evidence type="ECO:0000313" key="1">
    <source>
        <dbReference type="EMBL" id="KEQ87444.1"/>
    </source>
</evidence>
<dbReference type="Proteomes" id="UP000030706">
    <property type="component" value="Unassembled WGS sequence"/>
</dbReference>
<name>A0A074XUZ3_AURPU</name>
<evidence type="ECO:0000313" key="2">
    <source>
        <dbReference type="Proteomes" id="UP000030706"/>
    </source>
</evidence>
<gene>
    <name evidence="1" type="ORF">M438DRAFT_125327</name>
</gene>
<dbReference type="EMBL" id="KL584976">
    <property type="protein sequence ID" value="KEQ87444.1"/>
    <property type="molecule type" value="Genomic_DNA"/>
</dbReference>
<sequence length="150" mass="17361">MYARSRDDRLRQRSFLGSRKYAFTRQSMATHQLRITVNCLSPMNQVISSCSTILSTYCSPLPQKRDQNMYMQGEIGRARVHASIPDLPFYQSSSHSDSSPTENCMSPYIRPIRCADPEVPTAKAIRLLFFPRRYRNHFSTRVYILGCLGW</sequence>
<dbReference type="RefSeq" id="XP_029763631.1">
    <property type="nucleotide sequence ID" value="XM_029898775.1"/>
</dbReference>
<dbReference type="GeneID" id="40741081"/>
<reference evidence="1 2" key="1">
    <citation type="journal article" date="2014" name="BMC Genomics">
        <title>Genome sequencing of four Aureobasidium pullulans varieties: biotechnological potential, stress tolerance, and description of new species.</title>
        <authorList>
            <person name="Gostin Ar C."/>
            <person name="Ohm R.A."/>
            <person name="Kogej T."/>
            <person name="Sonjak S."/>
            <person name="Turk M."/>
            <person name="Zajc J."/>
            <person name="Zalar P."/>
            <person name="Grube M."/>
            <person name="Sun H."/>
            <person name="Han J."/>
            <person name="Sharma A."/>
            <person name="Chiniquy J."/>
            <person name="Ngan C.Y."/>
            <person name="Lipzen A."/>
            <person name="Barry K."/>
            <person name="Grigoriev I.V."/>
            <person name="Gunde-Cimerman N."/>
        </authorList>
    </citation>
    <scope>NUCLEOTIDE SEQUENCE [LARGE SCALE GENOMIC DNA]</scope>
    <source>
        <strain evidence="1 2">EXF-150</strain>
    </source>
</reference>